<dbReference type="PRINTS" id="PR01301">
    <property type="entry name" value="RGSPROTEIN"/>
</dbReference>
<name>A0A6B2LP14_9EUKA</name>
<dbReference type="Pfam" id="PF00615">
    <property type="entry name" value="RGS"/>
    <property type="match status" value="1"/>
</dbReference>
<evidence type="ECO:0000313" key="2">
    <source>
        <dbReference type="EMBL" id="NDV38560.1"/>
    </source>
</evidence>
<dbReference type="PROSITE" id="PS50132">
    <property type="entry name" value="RGS"/>
    <property type="match status" value="1"/>
</dbReference>
<dbReference type="AlphaFoldDB" id="A0A6B2LP14"/>
<feature type="domain" description="RGS" evidence="1">
    <location>
        <begin position="1"/>
        <end position="104"/>
    </location>
</feature>
<organism evidence="2">
    <name type="scientific">Arcella intermedia</name>
    <dbReference type="NCBI Taxonomy" id="1963864"/>
    <lineage>
        <taxon>Eukaryota</taxon>
        <taxon>Amoebozoa</taxon>
        <taxon>Tubulinea</taxon>
        <taxon>Elardia</taxon>
        <taxon>Arcellinida</taxon>
        <taxon>Sphaerothecina</taxon>
        <taxon>Arcellidae</taxon>
        <taxon>Arcella</taxon>
    </lineage>
</organism>
<sequence length="150" mass="17670">MMLAFREYLYQQFAHENLSFYLEAANFEYLTDQKEIEVRAKEIFDKFVAPSAPLPINLDFVVTQRLQKALQKPTNLSFKPVTDKIWKVLTNEWFPDFVVSPLYHACNDETIEFIKSDGGRKRSRTLDEYDQLCQNIGHSRNKKKEDAKNL</sequence>
<dbReference type="Gene3D" id="1.10.167.10">
    <property type="entry name" value="Regulator of G-protein Signalling 4, domain 2"/>
    <property type="match status" value="1"/>
</dbReference>
<dbReference type="InterPro" id="IPR044926">
    <property type="entry name" value="RGS_subdomain_2"/>
</dbReference>
<dbReference type="InterPro" id="IPR016137">
    <property type="entry name" value="RGS"/>
</dbReference>
<dbReference type="PANTHER" id="PTHR10845">
    <property type="entry name" value="REGULATOR OF G PROTEIN SIGNALING"/>
    <property type="match status" value="1"/>
</dbReference>
<dbReference type="SMART" id="SM00315">
    <property type="entry name" value="RGS"/>
    <property type="match status" value="1"/>
</dbReference>
<proteinExistence type="predicted"/>
<dbReference type="CDD" id="cd07440">
    <property type="entry name" value="RGS"/>
    <property type="match status" value="1"/>
</dbReference>
<evidence type="ECO:0000259" key="1">
    <source>
        <dbReference type="PROSITE" id="PS50132"/>
    </source>
</evidence>
<dbReference type="SUPFAM" id="SSF48097">
    <property type="entry name" value="Regulator of G-protein signaling, RGS"/>
    <property type="match status" value="1"/>
</dbReference>
<reference evidence="2" key="1">
    <citation type="journal article" date="2020" name="J. Eukaryot. Microbiol.">
        <title>De novo Sequencing, Assembly and Annotation of the Transcriptome for the Free-Living Testate Amoeba Arcella intermedia.</title>
        <authorList>
            <person name="Ribeiro G.M."/>
            <person name="Porfirio-Sousa A.L."/>
            <person name="Maurer-Alcala X.X."/>
            <person name="Katz L.A."/>
            <person name="Lahr D.J.G."/>
        </authorList>
    </citation>
    <scope>NUCLEOTIDE SEQUENCE</scope>
</reference>
<dbReference type="PANTHER" id="PTHR10845:SF192">
    <property type="entry name" value="DOUBLE HIT, ISOFORM B"/>
    <property type="match status" value="1"/>
</dbReference>
<accession>A0A6B2LP14</accession>
<protein>
    <recommendedName>
        <fullName evidence="1">RGS domain-containing protein</fullName>
    </recommendedName>
</protein>
<dbReference type="InterPro" id="IPR036305">
    <property type="entry name" value="RGS_sf"/>
</dbReference>
<dbReference type="EMBL" id="GIBP01009591">
    <property type="protein sequence ID" value="NDV38560.1"/>
    <property type="molecule type" value="Transcribed_RNA"/>
</dbReference>